<organism evidence="14 15">
    <name type="scientific">Octopus vulgaris</name>
    <name type="common">Common octopus</name>
    <dbReference type="NCBI Taxonomy" id="6645"/>
    <lineage>
        <taxon>Eukaryota</taxon>
        <taxon>Metazoa</taxon>
        <taxon>Spiralia</taxon>
        <taxon>Lophotrochozoa</taxon>
        <taxon>Mollusca</taxon>
        <taxon>Cephalopoda</taxon>
        <taxon>Coleoidea</taxon>
        <taxon>Octopodiformes</taxon>
        <taxon>Octopoda</taxon>
        <taxon>Incirrata</taxon>
        <taxon>Octopodidae</taxon>
        <taxon>Octopus</taxon>
    </lineage>
</organism>
<feature type="domain" description="Cadherin" evidence="13">
    <location>
        <begin position="134"/>
        <end position="235"/>
    </location>
</feature>
<keyword evidence="2" id="KW-1003">Cell membrane</keyword>
<reference evidence="14" key="1">
    <citation type="submission" date="2023-08" db="EMBL/GenBank/DDBJ databases">
        <authorList>
            <person name="Alioto T."/>
            <person name="Alioto T."/>
            <person name="Gomez Garrido J."/>
        </authorList>
    </citation>
    <scope>NUCLEOTIDE SEQUENCE</scope>
</reference>
<evidence type="ECO:0000256" key="10">
    <source>
        <dbReference type="ARBA" id="ARBA00023180"/>
    </source>
</evidence>
<evidence type="ECO:0000256" key="4">
    <source>
        <dbReference type="ARBA" id="ARBA00022729"/>
    </source>
</evidence>
<evidence type="ECO:0000256" key="5">
    <source>
        <dbReference type="ARBA" id="ARBA00022737"/>
    </source>
</evidence>
<dbReference type="AlphaFoldDB" id="A0AA36FB34"/>
<proteinExistence type="predicted"/>
<dbReference type="PRINTS" id="PR00205">
    <property type="entry name" value="CADHERIN"/>
</dbReference>
<dbReference type="Pfam" id="PF08266">
    <property type="entry name" value="Cadherin_2"/>
    <property type="match status" value="1"/>
</dbReference>
<keyword evidence="9 12" id="KW-0472">Membrane</keyword>
<evidence type="ECO:0000313" key="14">
    <source>
        <dbReference type="EMBL" id="CAI9732516.1"/>
    </source>
</evidence>
<dbReference type="InterPro" id="IPR020894">
    <property type="entry name" value="Cadherin_CS"/>
</dbReference>
<keyword evidence="6 11" id="KW-0106">Calcium</keyword>
<evidence type="ECO:0000256" key="11">
    <source>
        <dbReference type="PROSITE-ProRule" id="PRU00043"/>
    </source>
</evidence>
<dbReference type="FunFam" id="2.60.40.60:FF:000002">
    <property type="entry name" value="Protocadherin alpha 2"/>
    <property type="match status" value="1"/>
</dbReference>
<feature type="transmembrane region" description="Helical" evidence="12">
    <location>
        <begin position="681"/>
        <end position="705"/>
    </location>
</feature>
<dbReference type="SMART" id="SM00112">
    <property type="entry name" value="CA"/>
    <property type="match status" value="5"/>
</dbReference>
<dbReference type="GO" id="GO:0007156">
    <property type="term" value="P:homophilic cell adhesion via plasma membrane adhesion molecules"/>
    <property type="evidence" value="ECO:0007669"/>
    <property type="project" value="InterPro"/>
</dbReference>
<protein>
    <submittedName>
        <fullName evidence="14">Protocadherin beta-3-like isoform X1</fullName>
    </submittedName>
</protein>
<evidence type="ECO:0000256" key="7">
    <source>
        <dbReference type="ARBA" id="ARBA00022889"/>
    </source>
</evidence>
<keyword evidence="7" id="KW-0130">Cell adhesion</keyword>
<keyword evidence="4" id="KW-0732">Signal</keyword>
<dbReference type="PROSITE" id="PS00232">
    <property type="entry name" value="CADHERIN_1"/>
    <property type="match status" value="2"/>
</dbReference>
<dbReference type="PANTHER" id="PTHR24028">
    <property type="entry name" value="CADHERIN-87A"/>
    <property type="match status" value="1"/>
</dbReference>
<dbReference type="PANTHER" id="PTHR24028:SF146">
    <property type="entry name" value="CADHERIN 96CB, ISOFORM D-RELATED"/>
    <property type="match status" value="1"/>
</dbReference>
<comment type="subcellular location">
    <subcellularLocation>
        <location evidence="1">Cell membrane</location>
        <topology evidence="1">Single-pass type I membrane protein</topology>
    </subcellularLocation>
</comment>
<evidence type="ECO:0000256" key="2">
    <source>
        <dbReference type="ARBA" id="ARBA00022475"/>
    </source>
</evidence>
<evidence type="ECO:0000256" key="6">
    <source>
        <dbReference type="ARBA" id="ARBA00022837"/>
    </source>
</evidence>
<evidence type="ECO:0000259" key="13">
    <source>
        <dbReference type="PROSITE" id="PS50268"/>
    </source>
</evidence>
<dbReference type="GO" id="GO:0005886">
    <property type="term" value="C:plasma membrane"/>
    <property type="evidence" value="ECO:0007669"/>
    <property type="project" value="UniProtKB-SubCell"/>
</dbReference>
<dbReference type="InterPro" id="IPR015919">
    <property type="entry name" value="Cadherin-like_sf"/>
</dbReference>
<dbReference type="FunFam" id="2.60.40.60:FF:000020">
    <property type="entry name" value="Dachsous cadherin-related 1b"/>
    <property type="match status" value="1"/>
</dbReference>
<evidence type="ECO:0000313" key="15">
    <source>
        <dbReference type="Proteomes" id="UP001162480"/>
    </source>
</evidence>
<keyword evidence="3 12" id="KW-0812">Transmembrane</keyword>
<dbReference type="InterPro" id="IPR002126">
    <property type="entry name" value="Cadherin-like_dom"/>
</dbReference>
<dbReference type="SUPFAM" id="SSF49313">
    <property type="entry name" value="Cadherin-like"/>
    <property type="match status" value="5"/>
</dbReference>
<dbReference type="EMBL" id="OX597827">
    <property type="protein sequence ID" value="CAI9732516.1"/>
    <property type="molecule type" value="Genomic_DNA"/>
</dbReference>
<keyword evidence="5" id="KW-0677">Repeat</keyword>
<dbReference type="InterPro" id="IPR050174">
    <property type="entry name" value="Protocadherin/Cadherin-CA"/>
</dbReference>
<feature type="domain" description="Cadherin" evidence="13">
    <location>
        <begin position="350"/>
        <end position="453"/>
    </location>
</feature>
<accession>A0AA36FB34</accession>
<dbReference type="InterPro" id="IPR013164">
    <property type="entry name" value="Cadherin_N"/>
</dbReference>
<evidence type="ECO:0000256" key="8">
    <source>
        <dbReference type="ARBA" id="ARBA00022989"/>
    </source>
</evidence>
<evidence type="ECO:0000256" key="9">
    <source>
        <dbReference type="ARBA" id="ARBA00023136"/>
    </source>
</evidence>
<feature type="domain" description="Cadherin" evidence="13">
    <location>
        <begin position="580"/>
        <end position="665"/>
    </location>
</feature>
<feature type="domain" description="Cadherin" evidence="13">
    <location>
        <begin position="454"/>
        <end position="558"/>
    </location>
</feature>
<dbReference type="Proteomes" id="UP001162480">
    <property type="component" value="Chromosome 14"/>
</dbReference>
<keyword evidence="15" id="KW-1185">Reference proteome</keyword>
<keyword evidence="10" id="KW-0325">Glycoprotein</keyword>
<keyword evidence="8 12" id="KW-1133">Transmembrane helix</keyword>
<evidence type="ECO:0000256" key="3">
    <source>
        <dbReference type="ARBA" id="ARBA00022692"/>
    </source>
</evidence>
<dbReference type="FunFam" id="2.60.40.60:FF:000007">
    <property type="entry name" value="Protocadherin alpha 2"/>
    <property type="match status" value="1"/>
</dbReference>
<evidence type="ECO:0000256" key="12">
    <source>
        <dbReference type="SAM" id="Phobius"/>
    </source>
</evidence>
<dbReference type="CDD" id="cd11304">
    <property type="entry name" value="Cadherin_repeat"/>
    <property type="match status" value="6"/>
</dbReference>
<name>A0AA36FB34_OCTVU</name>
<dbReference type="GO" id="GO:0005509">
    <property type="term" value="F:calcium ion binding"/>
    <property type="evidence" value="ECO:0007669"/>
    <property type="project" value="UniProtKB-UniRule"/>
</dbReference>
<dbReference type="PROSITE" id="PS50268">
    <property type="entry name" value="CADHERIN_2"/>
    <property type="match status" value="6"/>
</dbReference>
<dbReference type="Gene3D" id="2.60.40.60">
    <property type="entry name" value="Cadherins"/>
    <property type="match status" value="6"/>
</dbReference>
<feature type="domain" description="Cadherin" evidence="13">
    <location>
        <begin position="236"/>
        <end position="343"/>
    </location>
</feature>
<dbReference type="FunFam" id="2.60.40.60:FF:000004">
    <property type="entry name" value="Protocadherin 1 gamma 2"/>
    <property type="match status" value="1"/>
</dbReference>
<sequence>MRKNSFDFTLMEHTVQTYFSDSEEQDAGTLVGDIAANLNLNYDKQTADTSLISFNLIGVADLFNVTKAGKLYTTQKLDAESLCVYDTQCFKMIRVIFREKKKNENFLKIKIVIQDVNDYSPEFPKGEIYLRFLETDGEGTKKFLLNAIDKDVGEANSRISYQIINDYEGTFGLVTSKRVDGTDNLEIILKEMLDREVQETYKLQIIATDNGVPSRRGKMDVQISVIDANDNPPIFSQNTYNVFINSSHRIDKPVFVLSAHDLDYGDNSKISYKFGSKTSEAAKHNFRLNEITGEIYHKGKFSLGENQNYKLFVEARDGGKPFLSSITLVRISIVSKHNNPPVIEISFVSRITEETTVISEDIKVGNFIAFVKVTDDDTGENGEVECQLNHPKFQLQILGSKEYKITVKEAVDREKNSDFRVTMACEDSGSPALRSVKNFSVKVTDVNDIPPKFSKDSFRFLIKENESPNFPVGYMEATDPDEGEGGKLSYLILNNHQNLFPFKISNGGFISTTTSLDREIKDFYQFQVLVKDNGTSSLNSTTNVTVEVMDVNDNAPYFTSPNVESVTLNVHYLPLSNNEITVFKASDKDTPRNAFLKYGIYQGNDKKLFALNSRTGVLSFARMVYQNDAGEYKLVVLVEDSGIPVLSATASATLRLTVSNDAPKIKATAKSSDNDWIDMNWMIIIVAGVVIVSVSIVISVTVCIIKYCKSKNRLSAERSSSSNHSQREMSQLISDNYHPATMQLGAEYVRNVMENRGHVVVIGEGDGGGGVADFDIVSLLVMSGGHIVFDIGEGDNGVDVNIVISLGVMGHVVVIGEGGGGGGGADFDIVTLLVMRGHVVVIGEGGGGGADFDIVTLLVMRWGHIVFDIGEGGDGVDVDIVNL</sequence>
<dbReference type="Pfam" id="PF00028">
    <property type="entry name" value="Cadherin"/>
    <property type="match status" value="5"/>
</dbReference>
<gene>
    <name evidence="14" type="ORF">OCTVUL_1B001184</name>
</gene>
<feature type="domain" description="Cadherin" evidence="13">
    <location>
        <begin position="23"/>
        <end position="123"/>
    </location>
</feature>
<evidence type="ECO:0000256" key="1">
    <source>
        <dbReference type="ARBA" id="ARBA00004251"/>
    </source>
</evidence>